<feature type="transmembrane region" description="Helical" evidence="4">
    <location>
        <begin position="95"/>
        <end position="118"/>
    </location>
</feature>
<organism evidence="6 7">
    <name type="scientific">Rhizopus oryzae</name>
    <name type="common">Mucormycosis agent</name>
    <name type="synonym">Rhizopus arrhizus var. delemar</name>
    <dbReference type="NCBI Taxonomy" id="64495"/>
    <lineage>
        <taxon>Eukaryota</taxon>
        <taxon>Fungi</taxon>
        <taxon>Fungi incertae sedis</taxon>
        <taxon>Mucoromycota</taxon>
        <taxon>Mucoromycotina</taxon>
        <taxon>Mucoromycetes</taxon>
        <taxon>Mucorales</taxon>
        <taxon>Mucorineae</taxon>
        <taxon>Rhizopodaceae</taxon>
        <taxon>Rhizopus</taxon>
    </lineage>
</organism>
<dbReference type="GO" id="GO:0005737">
    <property type="term" value="C:cytoplasm"/>
    <property type="evidence" value="ECO:0007669"/>
    <property type="project" value="TreeGrafter"/>
</dbReference>
<evidence type="ECO:0000256" key="1">
    <source>
        <dbReference type="ARBA" id="ARBA00006335"/>
    </source>
</evidence>
<name>A0A9P7BQW9_RHIOR</name>
<keyword evidence="3" id="KW-0378">Hydrolase</keyword>
<evidence type="ECO:0000256" key="3">
    <source>
        <dbReference type="ARBA" id="ARBA00022801"/>
    </source>
</evidence>
<dbReference type="InterPro" id="IPR038772">
    <property type="entry name" value="Sph/SMPD2-like"/>
</dbReference>
<proteinExistence type="inferred from homology"/>
<dbReference type="Gene3D" id="3.60.10.10">
    <property type="entry name" value="Endonuclease/exonuclease/phosphatase"/>
    <property type="match status" value="1"/>
</dbReference>
<evidence type="ECO:0000256" key="2">
    <source>
        <dbReference type="ARBA" id="ARBA00012369"/>
    </source>
</evidence>
<keyword evidence="4" id="KW-0812">Transmembrane</keyword>
<reference evidence="6" key="1">
    <citation type="journal article" date="2020" name="Microb. Genom.">
        <title>Genetic diversity of clinical and environmental Mucorales isolates obtained from an investigation of mucormycosis cases among solid organ transplant recipients.</title>
        <authorList>
            <person name="Nguyen M.H."/>
            <person name="Kaul D."/>
            <person name="Muto C."/>
            <person name="Cheng S.J."/>
            <person name="Richter R.A."/>
            <person name="Bruno V.M."/>
            <person name="Liu G."/>
            <person name="Beyhan S."/>
            <person name="Sundermann A.J."/>
            <person name="Mounaud S."/>
            <person name="Pasculle A.W."/>
            <person name="Nierman W.C."/>
            <person name="Driscoll E."/>
            <person name="Cumbie R."/>
            <person name="Clancy C.J."/>
            <person name="Dupont C.L."/>
        </authorList>
    </citation>
    <scope>NUCLEOTIDE SEQUENCE</scope>
    <source>
        <strain evidence="6">GL11</strain>
    </source>
</reference>
<comment type="similarity">
    <text evidence="1">Belongs to the neutral sphingomyelinase family.</text>
</comment>
<dbReference type="InterPro" id="IPR036691">
    <property type="entry name" value="Endo/exonu/phosph_ase_sf"/>
</dbReference>
<dbReference type="Proteomes" id="UP000716291">
    <property type="component" value="Unassembled WGS sequence"/>
</dbReference>
<keyword evidence="4" id="KW-1133">Transmembrane helix</keyword>
<feature type="domain" description="Endonuclease/exonuclease/phosphatase" evidence="5">
    <location>
        <begin position="142"/>
        <end position="324"/>
    </location>
</feature>
<evidence type="ECO:0000256" key="4">
    <source>
        <dbReference type="SAM" id="Phobius"/>
    </source>
</evidence>
<accession>A0A9P7BQW9</accession>
<dbReference type="OrthoDB" id="40902at2759"/>
<dbReference type="EMBL" id="JAANQT010001018">
    <property type="protein sequence ID" value="KAG1307034.1"/>
    <property type="molecule type" value="Genomic_DNA"/>
</dbReference>
<comment type="caution">
    <text evidence="6">The sequence shown here is derived from an EMBL/GenBank/DDBJ whole genome shotgun (WGS) entry which is preliminary data.</text>
</comment>
<evidence type="ECO:0000259" key="5">
    <source>
        <dbReference type="Pfam" id="PF03372"/>
    </source>
</evidence>
<dbReference type="GO" id="GO:0005576">
    <property type="term" value="C:extracellular region"/>
    <property type="evidence" value="ECO:0007669"/>
    <property type="project" value="InterPro"/>
</dbReference>
<protein>
    <recommendedName>
        <fullName evidence="2">sphingomyelin phosphodiesterase</fullName>
        <ecNumber evidence="2">3.1.4.12</ecNumber>
    </recommendedName>
</protein>
<dbReference type="InterPro" id="IPR017766">
    <property type="entry name" value="Sphingomyelinase/PLipase_C"/>
</dbReference>
<dbReference type="Pfam" id="PF03372">
    <property type="entry name" value="Exo_endo_phos"/>
    <property type="match status" value="1"/>
</dbReference>
<gene>
    <name evidence="6" type="ORF">G6F64_007129</name>
</gene>
<evidence type="ECO:0000313" key="6">
    <source>
        <dbReference type="EMBL" id="KAG1307034.1"/>
    </source>
</evidence>
<dbReference type="CDD" id="cd09078">
    <property type="entry name" value="nSMase"/>
    <property type="match status" value="1"/>
</dbReference>
<dbReference type="EC" id="3.1.4.12" evidence="2"/>
<dbReference type="SUPFAM" id="SSF56219">
    <property type="entry name" value="DNase I-like"/>
    <property type="match status" value="1"/>
</dbReference>
<sequence>MDSRKSSLESFDTAAHMIFDRDSDDTSRTTIMQSLTSKSKREYDPHEEDAPLLDELDQFELIEEEEIYKHRSNRSSSFFRRLLIKPCCGCTKRSVIGGCCLLIILPILSFILFCIFYFSPTHLPSPVPVESKVLSSSSARLLTLNIFMRPPGVKNNADDYKDERLEYIIQHVLPSYDIITFQEAFAFANRRIDKLIRQAFDQGFYYQVASPRHYPWELAGDGGLLLLSRFPIITSDRLEFPRGVHSDWLSFKGALHALVQLNNQSLVHLYTTHTQASYDNGGTFNLEDTKVRLSQFAAVHKFIAETAKEDRYPIVLMGDLNVDAAVHNASIDTPSRASSIAYTMMMDVLRGKGVDLDQFGQSRRDGQKPSYAHPWRLDGLTDVAYDTLGHHPITFGDYRTLDNGTLVPAEVVLTSHNQLLTAQSIDRLLFASRNKHEPILPTQFAVEPFLVEKNTSNRYPFTQISGKYRKLWWI</sequence>
<dbReference type="PANTHER" id="PTHR16320">
    <property type="entry name" value="SPHINGOMYELINASE FAMILY MEMBER"/>
    <property type="match status" value="1"/>
</dbReference>
<keyword evidence="7" id="KW-1185">Reference proteome</keyword>
<dbReference type="PANTHER" id="PTHR16320:SF1">
    <property type="entry name" value="SPHINGOMYELINASE DDB_G0288017"/>
    <property type="match status" value="1"/>
</dbReference>
<dbReference type="InterPro" id="IPR005135">
    <property type="entry name" value="Endo/exonuclease/phosphatase"/>
</dbReference>
<dbReference type="GO" id="GO:0004767">
    <property type="term" value="F:sphingomyelin phosphodiesterase activity"/>
    <property type="evidence" value="ECO:0007669"/>
    <property type="project" value="UniProtKB-EC"/>
</dbReference>
<evidence type="ECO:0000313" key="7">
    <source>
        <dbReference type="Proteomes" id="UP000716291"/>
    </source>
</evidence>
<dbReference type="AlphaFoldDB" id="A0A9P7BQW9"/>
<keyword evidence="4" id="KW-0472">Membrane</keyword>